<dbReference type="CDD" id="cd13777">
    <property type="entry name" value="Aar2_N"/>
    <property type="match status" value="1"/>
</dbReference>
<evidence type="ECO:0000259" key="2">
    <source>
        <dbReference type="Pfam" id="PF05282"/>
    </source>
</evidence>
<dbReference type="InterPro" id="IPR007946">
    <property type="entry name" value="AAR2"/>
</dbReference>
<keyword evidence="5" id="KW-1185">Reference proteome</keyword>
<sequence>MDAETALELVKHGATLLLLDVPQHTLIGIDTQMYSSGPNFKGIKMIPPGIHFIYYSSSNREGSEFSPVVGFFINAEASQVIVRKWDQKEERFIKLSDDVEEGYSCAVKRLEFDKHLGSYTLSYGDWKQLSNYITKDTIERIEPIGGEITVSSESGIAGKFSITATERTLNSQLKNSKFSSPVNTPQKRRCYYTEIPRVVKHKGISSKELTDLNLDKTQLLEKILVKEYGGDEDALLAELQFAFIAFLMGQSLEAFFQWKDLVTLFFGCTEAPLHTRSRLFTKYIKVIYYQLKYGFLKDQKDTGAKPEIVSALLDESWLSSNSFLYHLCKDFFSLVLQATVVDGDLLSWARRLRMLLEDTFGWQFQQNSTGVYFEEDDEYAPVVEILDDADCSYS</sequence>
<name>A0A5A7QBC0_STRAF</name>
<dbReference type="InterPro" id="IPR033648">
    <property type="entry name" value="AAR2_C"/>
</dbReference>
<dbReference type="AlphaFoldDB" id="A0A5A7QBC0"/>
<feature type="domain" description="AAR2 N-terminal" evidence="3">
    <location>
        <begin position="13"/>
        <end position="143"/>
    </location>
</feature>
<dbReference type="EMBL" id="BKCP01006393">
    <property type="protein sequence ID" value="GER42553.1"/>
    <property type="molecule type" value="Genomic_DNA"/>
</dbReference>
<comment type="caution">
    <text evidence="4">The sequence shown here is derived from an EMBL/GenBank/DDBJ whole genome shotgun (WGS) entry which is preliminary data.</text>
</comment>
<comment type="similarity">
    <text evidence="1">Belongs to the AAR2 family.</text>
</comment>
<dbReference type="Pfam" id="PF05282">
    <property type="entry name" value="AAR2"/>
    <property type="match status" value="1"/>
</dbReference>
<dbReference type="InterPro" id="IPR038514">
    <property type="entry name" value="AAR2_C_sf"/>
</dbReference>
<dbReference type="Pfam" id="PF20981">
    <property type="entry name" value="AAR2_1st"/>
    <property type="match status" value="1"/>
</dbReference>
<dbReference type="OrthoDB" id="201752at2759"/>
<accession>A0A5A7QBC0</accession>
<gene>
    <name evidence="4" type="ORF">STAS_19352</name>
</gene>
<reference evidence="5" key="1">
    <citation type="journal article" date="2019" name="Curr. Biol.">
        <title>Genome Sequence of Striga asiatica Provides Insight into the Evolution of Plant Parasitism.</title>
        <authorList>
            <person name="Yoshida S."/>
            <person name="Kim S."/>
            <person name="Wafula E.K."/>
            <person name="Tanskanen J."/>
            <person name="Kim Y.M."/>
            <person name="Honaas L."/>
            <person name="Yang Z."/>
            <person name="Spallek T."/>
            <person name="Conn C.E."/>
            <person name="Ichihashi Y."/>
            <person name="Cheong K."/>
            <person name="Cui S."/>
            <person name="Der J.P."/>
            <person name="Gundlach H."/>
            <person name="Jiao Y."/>
            <person name="Hori C."/>
            <person name="Ishida J.K."/>
            <person name="Kasahara H."/>
            <person name="Kiba T."/>
            <person name="Kim M.S."/>
            <person name="Koo N."/>
            <person name="Laohavisit A."/>
            <person name="Lee Y.H."/>
            <person name="Lumba S."/>
            <person name="McCourt P."/>
            <person name="Mortimer J.C."/>
            <person name="Mutuku J.M."/>
            <person name="Nomura T."/>
            <person name="Sasaki-Sekimoto Y."/>
            <person name="Seto Y."/>
            <person name="Wang Y."/>
            <person name="Wakatake T."/>
            <person name="Sakakibara H."/>
            <person name="Demura T."/>
            <person name="Yamaguchi S."/>
            <person name="Yoneyama K."/>
            <person name="Manabe R.I."/>
            <person name="Nelson D.C."/>
            <person name="Schulman A.H."/>
            <person name="Timko M.P."/>
            <person name="dePamphilis C.W."/>
            <person name="Choi D."/>
            <person name="Shirasu K."/>
        </authorList>
    </citation>
    <scope>NUCLEOTIDE SEQUENCE [LARGE SCALE GENOMIC DNA]</scope>
    <source>
        <strain evidence="5">cv. UVA1</strain>
    </source>
</reference>
<dbReference type="GO" id="GO:0000244">
    <property type="term" value="P:spliceosomal tri-snRNP complex assembly"/>
    <property type="evidence" value="ECO:0007669"/>
    <property type="project" value="TreeGrafter"/>
</dbReference>
<evidence type="ECO:0000256" key="1">
    <source>
        <dbReference type="ARBA" id="ARBA00006281"/>
    </source>
</evidence>
<evidence type="ECO:0000313" key="5">
    <source>
        <dbReference type="Proteomes" id="UP000325081"/>
    </source>
</evidence>
<dbReference type="InterPro" id="IPR033647">
    <property type="entry name" value="Aar2_N"/>
</dbReference>
<proteinExistence type="inferred from homology"/>
<dbReference type="Gene3D" id="2.60.34.20">
    <property type="match status" value="1"/>
</dbReference>
<protein>
    <submittedName>
        <fullName evidence="4">AAR2 protein family</fullName>
    </submittedName>
</protein>
<dbReference type="FunFam" id="2.60.34.20:FF:000001">
    <property type="entry name" value="protein AAR2 homolog"/>
    <property type="match status" value="1"/>
</dbReference>
<dbReference type="InterPro" id="IPR038516">
    <property type="entry name" value="AAR2_N_sf"/>
</dbReference>
<feature type="domain" description="AAR2 C-terminal" evidence="2">
    <location>
        <begin position="192"/>
        <end position="365"/>
    </location>
</feature>
<dbReference type="Proteomes" id="UP000325081">
    <property type="component" value="Unassembled WGS sequence"/>
</dbReference>
<dbReference type="PANTHER" id="PTHR12689">
    <property type="entry name" value="A1 CISTRON SPLICING FACTOR AAR2-RELATED"/>
    <property type="match status" value="1"/>
</dbReference>
<dbReference type="CDD" id="cd13778">
    <property type="entry name" value="Aar2_C"/>
    <property type="match status" value="1"/>
</dbReference>
<evidence type="ECO:0000313" key="4">
    <source>
        <dbReference type="EMBL" id="GER42553.1"/>
    </source>
</evidence>
<evidence type="ECO:0000259" key="3">
    <source>
        <dbReference type="Pfam" id="PF20981"/>
    </source>
</evidence>
<organism evidence="4 5">
    <name type="scientific">Striga asiatica</name>
    <name type="common">Asiatic witchweed</name>
    <name type="synonym">Buchnera asiatica</name>
    <dbReference type="NCBI Taxonomy" id="4170"/>
    <lineage>
        <taxon>Eukaryota</taxon>
        <taxon>Viridiplantae</taxon>
        <taxon>Streptophyta</taxon>
        <taxon>Embryophyta</taxon>
        <taxon>Tracheophyta</taxon>
        <taxon>Spermatophyta</taxon>
        <taxon>Magnoliopsida</taxon>
        <taxon>eudicotyledons</taxon>
        <taxon>Gunneridae</taxon>
        <taxon>Pentapetalae</taxon>
        <taxon>asterids</taxon>
        <taxon>lamiids</taxon>
        <taxon>Lamiales</taxon>
        <taxon>Orobanchaceae</taxon>
        <taxon>Buchnereae</taxon>
        <taxon>Striga</taxon>
    </lineage>
</organism>
<dbReference type="Gene3D" id="1.25.40.550">
    <property type="entry name" value="Aar2, C-terminal domain-like"/>
    <property type="match status" value="1"/>
</dbReference>
<dbReference type="PANTHER" id="PTHR12689:SF4">
    <property type="entry name" value="PROTEIN AAR2 HOMOLOG"/>
    <property type="match status" value="1"/>
</dbReference>
<dbReference type="FunFam" id="1.25.40.550:FF:000002">
    <property type="entry name" value="AAR2 protein family"/>
    <property type="match status" value="1"/>
</dbReference>